<organism evidence="3 4">
    <name type="scientific">Actinomadura bangladeshensis</name>
    <dbReference type="NCBI Taxonomy" id="453573"/>
    <lineage>
        <taxon>Bacteria</taxon>
        <taxon>Bacillati</taxon>
        <taxon>Actinomycetota</taxon>
        <taxon>Actinomycetes</taxon>
        <taxon>Streptosporangiales</taxon>
        <taxon>Thermomonosporaceae</taxon>
        <taxon>Actinomadura</taxon>
    </lineage>
</organism>
<evidence type="ECO:0000313" key="4">
    <source>
        <dbReference type="Proteomes" id="UP000475532"/>
    </source>
</evidence>
<feature type="coiled-coil region" evidence="1">
    <location>
        <begin position="44"/>
        <end position="78"/>
    </location>
</feature>
<gene>
    <name evidence="3" type="ORF">G3I70_08840</name>
</gene>
<evidence type="ECO:0000256" key="2">
    <source>
        <dbReference type="SAM" id="Phobius"/>
    </source>
</evidence>
<name>A0A6L9QC26_9ACTN</name>
<dbReference type="Proteomes" id="UP000475532">
    <property type="component" value="Unassembled WGS sequence"/>
</dbReference>
<proteinExistence type="predicted"/>
<protein>
    <submittedName>
        <fullName evidence="3">Uncharacterized protein</fullName>
    </submittedName>
</protein>
<accession>A0A6L9QC26</accession>
<comment type="caution">
    <text evidence="3">The sequence shown here is derived from an EMBL/GenBank/DDBJ whole genome shotgun (WGS) entry which is preliminary data.</text>
</comment>
<dbReference type="RefSeq" id="WP_163054344.1">
    <property type="nucleotide sequence ID" value="NZ_JAAGLI010000213.1"/>
</dbReference>
<sequence>MTAALAQIPWSTLVASGIVLLLLGAVSLVVRAIVKGDLVPRSVLEREERRADKWEAACNKSEERLDAFEGRLNSLAEAAELHTQLLSSLIERARR</sequence>
<dbReference type="AlphaFoldDB" id="A0A6L9QC26"/>
<keyword evidence="2" id="KW-0812">Transmembrane</keyword>
<evidence type="ECO:0000256" key="1">
    <source>
        <dbReference type="SAM" id="Coils"/>
    </source>
</evidence>
<keyword evidence="2" id="KW-1133">Transmembrane helix</keyword>
<evidence type="ECO:0000313" key="3">
    <source>
        <dbReference type="EMBL" id="NEA22596.1"/>
    </source>
</evidence>
<keyword evidence="1" id="KW-0175">Coiled coil</keyword>
<keyword evidence="2" id="KW-0472">Membrane</keyword>
<feature type="transmembrane region" description="Helical" evidence="2">
    <location>
        <begin position="12"/>
        <end position="34"/>
    </location>
</feature>
<reference evidence="3 4" key="1">
    <citation type="submission" date="2020-01" db="EMBL/GenBank/DDBJ databases">
        <title>Insect and environment-associated Actinomycetes.</title>
        <authorList>
            <person name="Currrie C."/>
            <person name="Chevrette M."/>
            <person name="Carlson C."/>
            <person name="Stubbendieck R."/>
            <person name="Wendt-Pienkowski E."/>
        </authorList>
    </citation>
    <scope>NUCLEOTIDE SEQUENCE [LARGE SCALE GENOMIC DNA]</scope>
    <source>
        <strain evidence="3 4">SID10258</strain>
    </source>
</reference>
<dbReference type="EMBL" id="JAAGLI010000213">
    <property type="protein sequence ID" value="NEA22596.1"/>
    <property type="molecule type" value="Genomic_DNA"/>
</dbReference>